<feature type="compositionally biased region" description="Polar residues" evidence="1">
    <location>
        <begin position="1593"/>
        <end position="1609"/>
    </location>
</feature>
<sequence>MARLLIKAKVERKDPAESRLVNAFSEAVKTIRSNAISRNSFIAEYNAWCQKIQSNIAFLNESHQIFLERTSPSTLQRFFVTTFAAVCFLESLRNKSADCCFTGVFFCFLLTLMSFITAIIGLLSTTPDKSVKSILNWISTMNVLSKETSHRLNRTLRVFQIIPGSDMLYTNLRETNHHANSRWNYFFRLFFLNFLSWFSIYGTAFAVQVCVIMKVLSFMELTEVLKSFSLLMIFINALIQDIKIRRIRREIHYQTCCLDSETEKFLRWFQDRSDLGLLLEQYKFLKEPVLNTLKCGNDIDKITSSHSLILFAITVIKVSDGLQDSINSENLQTILQSLLFNDPNMCSKTKVELISDKTPDIPSVLQTTKDLAQCFLQLGTVLKDSKLASSIPVESAKENKSGAILQKILSPKEILPADKKSSRKHLKKSKNVSKIPKKIPEDLNRSSVGNKKDKLSKISDTVTKDRHIKENKSETALKTTSKVSESKDFDSEKNKPLTSLDILPSPLLVTKEKPQEIDLGPESEVDGATNSDIEENKKQQSFQKAIFKATESDGFNSEENKLSTSLNNMPSTSLVTMEKHDKFVLSPKSEANYGDASTKKNDKTESEKNDDLQNEQSNSPKDVILHSSPDQEVLNSERENEQLNRSKDVILHSTLDQELANDEDENEQSSLPNGMVLHSSLAQEVLNDEGKNGDSSIPENTVLHSRNNQEILGKGSNSEIPSPADDVVLHSPLVQKGADENENKIEPAPEEMDFSEANRNASILLQNTEHDDMKIGVSCTETESSAVSNALDKDDYDGQIAENKTIVGNVSPVSESKFPLIPSKEKELVTDLTSASSSIKQTNGKKDIDFAQQSVKGDNIGTMNKSVLKETPVKTNVAISKRNFMTVNPDFNQGIAETDETANANFKNSDETFHTAEVESSSAVKTHSNPEVKTPGKVHLQGIKPEAADFEAGTLESGRDKNLKSIHLDKTFIDQNNSLSYIGFDGKNISNRQNGYQHPVEDNEQKLGTTVFADVLRETVRNFFEHQNLPMTPIQTPTDDTSKQNQESITNFKDIKGKSKETILHQDTNLQSHRKNASLRHEAPDHFTQANISEEGDDNADLELSRHRYLKIKQLKVRAKSLLKSNNKQRKRKTLSGNNSVLEGPSADVSGSEKSSESNDAKSATLDYTSISNMSNFGEPSIANQESVNSDHLNILNSMMQSLSIDSQKQEPSNNQNNSIVVNEEKNLKRKFNFFSFGSTELLVDNSEKEKPSNNIVERSSFESYAAVDEAHRETQSLEFPKAGLDKQCVEQNGKEKEKTSNNGSKPFIFGSAKLSMKDPKKLSKNNLERNPFDSYAAANKARQEIDFSNENEKTSNNTSNAFIFESSKLSMKNSENILERNPFDSYATANKDLQEIGFSKEKETTSNNASSAFIFESSKLSMKNSESILERNPFDSYATANKDHHETDLLPKIIKNKGSRSRVKPKTLEGNNASSNEMVTDPQKISPVTSATSEEEIENQAARNMKKAIQKRTLEDSVFESIMPPNQLKFNLPFDLHRNREDESSTAKENESFDSEQNGLYDQENTQPVNNKENKTCNGKKSEIFDGEENELSNGRTIGTTNNQANEHFSNKENESCRHEEKKFFVDEGNGQCNGQGPQASSDKENKLFNSEKNKSFSEDEKRYPDSKKNESLNAEEKESDTGSENISAKGQRNKISSKKDNELYRGKENVSSDRKQNAEEKESCDVKENLTCNGKENQNYNIKENESCAGKEIKPCINEQGNQTSSNKEHKPCSGTEYAIPDAKQNNPFSTEENGPSNDQGNQTSNNKEIKPCSSEGNGPCSGTKNASTDGKQNKSINAEENVPISGQGNQIPSNKENKPGRSEENEPCKRIEKACIDGKQNNPFIVEENGASNDEGNKISSNKENKPGSSEENGPCSGTKNASPDSKQNKPFNAEENGPSNDQGNQTSSNKEVKPCSSERNGPCSGTKNVSTDGKQNKSINDEENVPISGQGNQISSNKENEPGRSEENG</sequence>
<proteinExistence type="predicted"/>
<feature type="compositionally biased region" description="Basic residues" evidence="1">
    <location>
        <begin position="421"/>
        <end position="437"/>
    </location>
</feature>
<feature type="compositionally biased region" description="Basic and acidic residues" evidence="1">
    <location>
        <begin position="1542"/>
        <end position="1552"/>
    </location>
</feature>
<feature type="compositionally biased region" description="Polar residues" evidence="1">
    <location>
        <begin position="553"/>
        <end position="575"/>
    </location>
</feature>
<feature type="compositionally biased region" description="Basic and acidic residues" evidence="1">
    <location>
        <begin position="1699"/>
        <end position="1730"/>
    </location>
</feature>
<evidence type="ECO:0000256" key="2">
    <source>
        <dbReference type="SAM" id="Phobius"/>
    </source>
</evidence>
<feature type="transmembrane region" description="Helical" evidence="2">
    <location>
        <begin position="190"/>
        <end position="212"/>
    </location>
</feature>
<feature type="transmembrane region" description="Helical" evidence="2">
    <location>
        <begin position="99"/>
        <end position="123"/>
    </location>
</feature>
<protein>
    <submittedName>
        <fullName evidence="3">Uncharacterized protein</fullName>
    </submittedName>
</protein>
<feature type="compositionally biased region" description="Polar residues" evidence="1">
    <location>
        <begin position="1786"/>
        <end position="1809"/>
    </location>
</feature>
<feature type="compositionally biased region" description="Basic and acidic residues" evidence="1">
    <location>
        <begin position="438"/>
        <end position="475"/>
    </location>
</feature>
<feature type="compositionally biased region" description="Basic and acidic residues" evidence="1">
    <location>
        <begin position="2002"/>
        <end position="2013"/>
    </location>
</feature>
<feature type="compositionally biased region" description="Basic and acidic residues" evidence="1">
    <location>
        <begin position="1573"/>
        <end position="1585"/>
    </location>
</feature>
<feature type="compositionally biased region" description="Basic and acidic residues" evidence="1">
    <location>
        <begin position="635"/>
        <end position="650"/>
    </location>
</feature>
<feature type="compositionally biased region" description="Polar residues" evidence="1">
    <location>
        <begin position="1556"/>
        <end position="1572"/>
    </location>
</feature>
<evidence type="ECO:0000313" key="3">
    <source>
        <dbReference type="EMBL" id="GBO26732.1"/>
    </source>
</evidence>
<feature type="compositionally biased region" description="Polar residues" evidence="1">
    <location>
        <begin position="1961"/>
        <end position="1982"/>
    </location>
</feature>
<feature type="compositionally biased region" description="Basic residues" evidence="1">
    <location>
        <begin position="1456"/>
        <end position="1466"/>
    </location>
</feature>
<gene>
    <name evidence="3" type="ORF">AVEN_110785_1</name>
</gene>
<feature type="compositionally biased region" description="Basic and acidic residues" evidence="1">
    <location>
        <begin position="1745"/>
        <end position="1756"/>
    </location>
</feature>
<reference evidence="3 4" key="1">
    <citation type="journal article" date="2019" name="Sci. Rep.">
        <title>Orb-weaving spider Araneus ventricosus genome elucidates the spidroin gene catalogue.</title>
        <authorList>
            <person name="Kono N."/>
            <person name="Nakamura H."/>
            <person name="Ohtoshi R."/>
            <person name="Moran D.A.P."/>
            <person name="Shinohara A."/>
            <person name="Yoshida Y."/>
            <person name="Fujiwara M."/>
            <person name="Mori M."/>
            <person name="Tomita M."/>
            <person name="Arakawa K."/>
        </authorList>
    </citation>
    <scope>NUCLEOTIDE SEQUENCE [LARGE SCALE GENOMIC DNA]</scope>
</reference>
<feature type="compositionally biased region" description="Polar residues" evidence="1">
    <location>
        <begin position="693"/>
        <end position="720"/>
    </location>
</feature>
<feature type="compositionally biased region" description="Polar residues" evidence="1">
    <location>
        <begin position="1910"/>
        <end position="1934"/>
    </location>
</feature>
<feature type="region of interest" description="Disordered" evidence="1">
    <location>
        <begin position="1542"/>
        <end position="2013"/>
    </location>
</feature>
<feature type="compositionally biased region" description="Basic and acidic residues" evidence="1">
    <location>
        <begin position="1610"/>
        <end position="1627"/>
    </location>
</feature>
<feature type="compositionally biased region" description="Basic and acidic residues" evidence="1">
    <location>
        <begin position="1643"/>
        <end position="1682"/>
    </location>
</feature>
<feature type="compositionally biased region" description="Polar residues" evidence="1">
    <location>
        <begin position="1732"/>
        <end position="1744"/>
    </location>
</feature>
<evidence type="ECO:0000313" key="4">
    <source>
        <dbReference type="Proteomes" id="UP000499080"/>
    </source>
</evidence>
<feature type="compositionally biased region" description="Basic and acidic residues" evidence="1">
    <location>
        <begin position="1898"/>
        <end position="1909"/>
    </location>
</feature>
<feature type="compositionally biased region" description="Basic and acidic residues" evidence="1">
    <location>
        <begin position="1858"/>
        <end position="1879"/>
    </location>
</feature>
<feature type="region of interest" description="Disordered" evidence="1">
    <location>
        <begin position="416"/>
        <end position="755"/>
    </location>
</feature>
<keyword evidence="2" id="KW-1133">Transmembrane helix</keyword>
<feature type="compositionally biased region" description="Polar residues" evidence="1">
    <location>
        <begin position="1817"/>
        <end position="1857"/>
    </location>
</feature>
<organism evidence="3 4">
    <name type="scientific">Araneus ventricosus</name>
    <name type="common">Orbweaver spider</name>
    <name type="synonym">Epeira ventricosa</name>
    <dbReference type="NCBI Taxonomy" id="182803"/>
    <lineage>
        <taxon>Eukaryota</taxon>
        <taxon>Metazoa</taxon>
        <taxon>Ecdysozoa</taxon>
        <taxon>Arthropoda</taxon>
        <taxon>Chelicerata</taxon>
        <taxon>Arachnida</taxon>
        <taxon>Araneae</taxon>
        <taxon>Araneomorphae</taxon>
        <taxon>Entelegynae</taxon>
        <taxon>Araneoidea</taxon>
        <taxon>Araneidae</taxon>
        <taxon>Araneus</taxon>
    </lineage>
</organism>
<accession>A0A4Y2VQ23</accession>
<feature type="compositionally biased region" description="Basic and acidic residues" evidence="1">
    <location>
        <begin position="597"/>
        <end position="611"/>
    </location>
</feature>
<feature type="region of interest" description="Disordered" evidence="1">
    <location>
        <begin position="1121"/>
        <end position="1162"/>
    </location>
</feature>
<keyword evidence="2" id="KW-0812">Transmembrane</keyword>
<feature type="compositionally biased region" description="Basic and acidic residues" evidence="1">
    <location>
        <begin position="737"/>
        <end position="747"/>
    </location>
</feature>
<feature type="compositionally biased region" description="Polar residues" evidence="1">
    <location>
        <begin position="1470"/>
        <end position="1479"/>
    </location>
</feature>
<dbReference type="Proteomes" id="UP000499080">
    <property type="component" value="Unassembled WGS sequence"/>
</dbReference>
<feature type="compositionally biased region" description="Basic and acidic residues" evidence="1">
    <location>
        <begin position="484"/>
        <end position="495"/>
    </location>
</feature>
<feature type="region of interest" description="Disordered" evidence="1">
    <location>
        <begin position="917"/>
        <end position="936"/>
    </location>
</feature>
<keyword evidence="2" id="KW-0472">Membrane</keyword>
<feature type="region of interest" description="Disordered" evidence="1">
    <location>
        <begin position="1292"/>
        <end position="1311"/>
    </location>
</feature>
<feature type="compositionally biased region" description="Polar residues" evidence="1">
    <location>
        <begin position="1941"/>
        <end position="1953"/>
    </location>
</feature>
<feature type="compositionally biased region" description="Polar residues" evidence="1">
    <location>
        <begin position="1632"/>
        <end position="1642"/>
    </location>
</feature>
<feature type="compositionally biased region" description="Polar residues" evidence="1">
    <location>
        <begin position="918"/>
        <end position="931"/>
    </location>
</feature>
<keyword evidence="4" id="KW-1185">Reference proteome</keyword>
<feature type="non-terminal residue" evidence="3">
    <location>
        <position position="2013"/>
    </location>
</feature>
<evidence type="ECO:0000256" key="1">
    <source>
        <dbReference type="SAM" id="MobiDB-lite"/>
    </source>
</evidence>
<dbReference type="EMBL" id="BGPR01049732">
    <property type="protein sequence ID" value="GBO26732.1"/>
    <property type="molecule type" value="Genomic_DNA"/>
</dbReference>
<feature type="compositionally biased region" description="Polar residues" evidence="1">
    <location>
        <begin position="1991"/>
        <end position="2001"/>
    </location>
</feature>
<dbReference type="OrthoDB" id="6437942at2759"/>
<comment type="caution">
    <text evidence="3">The sequence shown here is derived from an EMBL/GenBank/DDBJ whole genome shotgun (WGS) entry which is preliminary data.</text>
</comment>
<name>A0A4Y2VQ23_ARAVE</name>
<feature type="compositionally biased region" description="Basic residues" evidence="1">
    <location>
        <begin position="1121"/>
        <end position="1134"/>
    </location>
</feature>
<feature type="region of interest" description="Disordered" evidence="1">
    <location>
        <begin position="1456"/>
        <end position="1502"/>
    </location>
</feature>